<dbReference type="OrthoDB" id="2119658at2759"/>
<dbReference type="Gene3D" id="2.30.29.30">
    <property type="entry name" value="Pleckstrin-homology domain (PH domain)/Phosphotyrosine-binding domain (PTB)"/>
    <property type="match status" value="1"/>
</dbReference>
<gene>
    <name evidence="3" type="ORF">COEREDRAFT_94744</name>
</gene>
<dbReference type="PROSITE" id="PS50003">
    <property type="entry name" value="PH_DOMAIN"/>
    <property type="match status" value="1"/>
</dbReference>
<evidence type="ECO:0000256" key="1">
    <source>
        <dbReference type="SAM" id="MobiDB-lite"/>
    </source>
</evidence>
<proteinExistence type="predicted"/>
<dbReference type="AlphaFoldDB" id="A0A2G5B270"/>
<reference evidence="3 4" key="1">
    <citation type="journal article" date="2015" name="Genome Biol. Evol.">
        <title>Phylogenomic analyses indicate that early fungi evolved digesting cell walls of algal ancestors of land plants.</title>
        <authorList>
            <person name="Chang Y."/>
            <person name="Wang S."/>
            <person name="Sekimoto S."/>
            <person name="Aerts A.L."/>
            <person name="Choi C."/>
            <person name="Clum A."/>
            <person name="LaButti K.M."/>
            <person name="Lindquist E.A."/>
            <person name="Yee Ngan C."/>
            <person name="Ohm R.A."/>
            <person name="Salamov A.A."/>
            <person name="Grigoriev I.V."/>
            <person name="Spatafora J.W."/>
            <person name="Berbee M.L."/>
        </authorList>
    </citation>
    <scope>NUCLEOTIDE SEQUENCE [LARGE SCALE GENOMIC DNA]</scope>
    <source>
        <strain evidence="3 4">NRRL 1564</strain>
    </source>
</reference>
<sequence length="960" mass="105191">MSMEAEDSWVVVDKTSGGSLQTKASHESLYLSDDNDNSKARVHVQSTNKPGEVLAPELLEWINNAASESSTTLPLDERKPSVSKSSYRTNSSSAGSRQASPEAEHQELASRRRRTGRRSSVHATSSVSSVLGHEAEGAVDFNEGMFVVKVVEVRQVGAARPMNLQCVAQVGEERFVIPPVMTKLTDYNVWTAKLNDTFVFDVARQFTFNLGVYGTQPHPGRARTGSVLGNRVSLTPRRHPLARNSIAVGSESNASLATNGTARTTAKLRRGLRKIFRNKGEGLEGVASDPAYAGYSVPESPPKRHSVMAPVSEDVSLVMETDSGAGEQTTDVMGREIEIRKHVGGSAGVGEDIGANEGASVGVPADGLSALPALETAAGSHMQGPHPRTGSFAEFAQHPAISRLSSYLPRNRTSTTTSAHEINYNGPRLRAFSNASTISSTPAALGELFLDMRVERREKRRATFTLPVVNQEQVALRGGTHVEMQVVLEYGVVVRETWRERQQRTQQEQQRELGTQQAQQQQRTEQQWAAVDEQDRQVRLRGFLSVFTRSGRVSSWRRYWAVLSPTRLMFYDCEADEVRGRAPVARVSLFHLQGAGLPESDLVSISATGLELRLSPLAMTDRHRRKSAHPRQSMVSPAQQLRSDAARHPLPGMAQLAVEAEPTRAAELSSLLPDEDDATLAKYGDWRCRVYVLLDSLSDRDVWLRELRQTCVPSCEFARFRQRQRRAWRTRDFESATAELRQSGKQLQVVAAQALDQRSSAHNASARVFFERVSAKPVVRNSELFFERVSAKPGVNNANVFFEKAYAKPVVAPYSPSSDDDLEGATLTSITAAAHPPTSKPAPAANSRKPVATAFGKPATFDLFVKPTALATPSRPTPPAKKRLRALRRTSSVSDLRPGLDAQLRSSDDDDDSSCGGAAPALERRDSGASTVIEVVGKAMERRPGTVSRRFLFVWNVSDI</sequence>
<evidence type="ECO:0000313" key="4">
    <source>
        <dbReference type="Proteomes" id="UP000242474"/>
    </source>
</evidence>
<dbReference type="EMBL" id="KZ303547">
    <property type="protein sequence ID" value="PIA13109.1"/>
    <property type="molecule type" value="Genomic_DNA"/>
</dbReference>
<dbReference type="Proteomes" id="UP000242474">
    <property type="component" value="Unassembled WGS sequence"/>
</dbReference>
<protein>
    <recommendedName>
        <fullName evidence="2">PH domain-containing protein</fullName>
    </recommendedName>
</protein>
<feature type="region of interest" description="Disordered" evidence="1">
    <location>
        <begin position="69"/>
        <end position="129"/>
    </location>
</feature>
<feature type="compositionally biased region" description="Basic residues" evidence="1">
    <location>
        <begin position="111"/>
        <end position="120"/>
    </location>
</feature>
<feature type="region of interest" description="Disordered" evidence="1">
    <location>
        <begin position="1"/>
        <end position="52"/>
    </location>
</feature>
<feature type="compositionally biased region" description="Polar residues" evidence="1">
    <location>
        <begin position="82"/>
        <end position="99"/>
    </location>
</feature>
<accession>A0A2G5B270</accession>
<organism evidence="3 4">
    <name type="scientific">Coemansia reversa (strain ATCC 12441 / NRRL 1564)</name>
    <dbReference type="NCBI Taxonomy" id="763665"/>
    <lineage>
        <taxon>Eukaryota</taxon>
        <taxon>Fungi</taxon>
        <taxon>Fungi incertae sedis</taxon>
        <taxon>Zoopagomycota</taxon>
        <taxon>Kickxellomycotina</taxon>
        <taxon>Kickxellomycetes</taxon>
        <taxon>Kickxellales</taxon>
        <taxon>Kickxellaceae</taxon>
        <taxon>Coemansia</taxon>
    </lineage>
</organism>
<feature type="region of interest" description="Disordered" evidence="1">
    <location>
        <begin position="867"/>
        <end position="927"/>
    </location>
</feature>
<keyword evidence="4" id="KW-1185">Reference proteome</keyword>
<evidence type="ECO:0000259" key="2">
    <source>
        <dbReference type="PROSITE" id="PS50003"/>
    </source>
</evidence>
<evidence type="ECO:0000313" key="3">
    <source>
        <dbReference type="EMBL" id="PIA13109.1"/>
    </source>
</evidence>
<dbReference type="InterPro" id="IPR001849">
    <property type="entry name" value="PH_domain"/>
</dbReference>
<dbReference type="SUPFAM" id="SSF50729">
    <property type="entry name" value="PH domain-like"/>
    <property type="match status" value="1"/>
</dbReference>
<feature type="domain" description="PH" evidence="2">
    <location>
        <begin position="537"/>
        <end position="712"/>
    </location>
</feature>
<name>A0A2G5B270_COERN</name>
<dbReference type="InterPro" id="IPR011993">
    <property type="entry name" value="PH-like_dom_sf"/>
</dbReference>